<keyword evidence="2" id="KW-1185">Reference proteome</keyword>
<sequence length="291" mass="31346">MKLKSILGLALLSVMFISCDDKDDKELVQDEPQLIVKFKFDPNQARLDNVGQPSTIPVGHAAQTPVFNKISSHYLEFAPNATTQIGQGTILYHGQETAIGGATAFDFSKAKIVGEGEVFLSIPLKNITPGSYEWARCSLSYQDYNIKVLSSGIEHNGTLASFVGKITYISSFTSGGYTYNVNANNDQGFWAFGLQGFNYSTSGQTPVGATTVPNPINSTSPIPANSCVVTGKFGNNLVITGNETKDIVVTLSLSINKSFEWTEVTADGKYEPSIGENVVDMGLRGLIPSYD</sequence>
<dbReference type="RefSeq" id="WP_264544213.1">
    <property type="nucleotide sequence ID" value="NZ_BAABIP010000007.1"/>
</dbReference>
<name>A0ABP8ZMH5_9FLAO</name>
<proteinExistence type="predicted"/>
<organism evidence="1 2">
    <name type="scientific">Flavobacterium hankyongi</name>
    <dbReference type="NCBI Taxonomy" id="1176532"/>
    <lineage>
        <taxon>Bacteria</taxon>
        <taxon>Pseudomonadati</taxon>
        <taxon>Bacteroidota</taxon>
        <taxon>Flavobacteriia</taxon>
        <taxon>Flavobacteriales</taxon>
        <taxon>Flavobacteriaceae</taxon>
        <taxon>Flavobacterium</taxon>
    </lineage>
</organism>
<dbReference type="PROSITE" id="PS51257">
    <property type="entry name" value="PROKAR_LIPOPROTEIN"/>
    <property type="match status" value="1"/>
</dbReference>
<evidence type="ECO:0000313" key="1">
    <source>
        <dbReference type="EMBL" id="GAA4760100.1"/>
    </source>
</evidence>
<protein>
    <recommendedName>
        <fullName evidence="3">Lipoprotein</fullName>
    </recommendedName>
</protein>
<evidence type="ECO:0008006" key="3">
    <source>
        <dbReference type="Google" id="ProtNLM"/>
    </source>
</evidence>
<gene>
    <name evidence="1" type="ORF">GCM10023230_06060</name>
</gene>
<dbReference type="Proteomes" id="UP001500141">
    <property type="component" value="Unassembled WGS sequence"/>
</dbReference>
<reference evidence="2" key="1">
    <citation type="journal article" date="2019" name="Int. J. Syst. Evol. Microbiol.">
        <title>The Global Catalogue of Microorganisms (GCM) 10K type strain sequencing project: providing services to taxonomists for standard genome sequencing and annotation.</title>
        <authorList>
            <consortium name="The Broad Institute Genomics Platform"/>
            <consortium name="The Broad Institute Genome Sequencing Center for Infectious Disease"/>
            <person name="Wu L."/>
            <person name="Ma J."/>
        </authorList>
    </citation>
    <scope>NUCLEOTIDE SEQUENCE [LARGE SCALE GENOMIC DNA]</scope>
    <source>
        <strain evidence="2">JCM 18198</strain>
    </source>
</reference>
<dbReference type="EMBL" id="BAABIP010000007">
    <property type="protein sequence ID" value="GAA4760100.1"/>
    <property type="molecule type" value="Genomic_DNA"/>
</dbReference>
<evidence type="ECO:0000313" key="2">
    <source>
        <dbReference type="Proteomes" id="UP001500141"/>
    </source>
</evidence>
<comment type="caution">
    <text evidence="1">The sequence shown here is derived from an EMBL/GenBank/DDBJ whole genome shotgun (WGS) entry which is preliminary data.</text>
</comment>
<accession>A0ABP8ZMH5</accession>